<evidence type="ECO:0000259" key="2">
    <source>
        <dbReference type="Pfam" id="PF03050"/>
    </source>
</evidence>
<dbReference type="InterPro" id="IPR052344">
    <property type="entry name" value="Transposase-related"/>
</dbReference>
<dbReference type="PANTHER" id="PTHR33678:SF1">
    <property type="entry name" value="BLL1576 PROTEIN"/>
    <property type="match status" value="1"/>
</dbReference>
<proteinExistence type="predicted"/>
<dbReference type="PANTHER" id="PTHR33678">
    <property type="entry name" value="BLL1576 PROTEIN"/>
    <property type="match status" value="1"/>
</dbReference>
<dbReference type="Pfam" id="PF13817">
    <property type="entry name" value="DDE_Tnp_IS66_C"/>
    <property type="match status" value="1"/>
</dbReference>
<dbReference type="RefSeq" id="WP_132082155.1">
    <property type="nucleotide sequence ID" value="NZ_SLVU01000055.1"/>
</dbReference>
<accession>A0A4R2AMB9</accession>
<protein>
    <submittedName>
        <fullName evidence="6">Transposase</fullName>
    </submittedName>
</protein>
<dbReference type="NCBIfam" id="NF033517">
    <property type="entry name" value="transpos_IS66"/>
    <property type="match status" value="1"/>
</dbReference>
<dbReference type="Pfam" id="PF13007">
    <property type="entry name" value="LZ_Tnp_IS66"/>
    <property type="match status" value="1"/>
</dbReference>
<feature type="domain" description="Transposase IS66 zinc-finger binding" evidence="3">
    <location>
        <begin position="120"/>
        <end position="164"/>
    </location>
</feature>
<dbReference type="InterPro" id="IPR024463">
    <property type="entry name" value="Transposase_TnpC_homeodom"/>
</dbReference>
<dbReference type="InterPro" id="IPR004291">
    <property type="entry name" value="Transposase_IS66_central"/>
</dbReference>
<evidence type="ECO:0000259" key="4">
    <source>
        <dbReference type="Pfam" id="PF13007"/>
    </source>
</evidence>
<feature type="domain" description="Transposase TnpC homeodomain" evidence="4">
    <location>
        <begin position="36"/>
        <end position="114"/>
    </location>
</feature>
<dbReference type="InterPro" id="IPR039552">
    <property type="entry name" value="IS66_C"/>
</dbReference>
<evidence type="ECO:0000256" key="1">
    <source>
        <dbReference type="SAM" id="MobiDB-lite"/>
    </source>
</evidence>
<evidence type="ECO:0000313" key="6">
    <source>
        <dbReference type="EMBL" id="TCN14707.1"/>
    </source>
</evidence>
<evidence type="ECO:0000313" key="7">
    <source>
        <dbReference type="Proteomes" id="UP000295043"/>
    </source>
</evidence>
<comment type="caution">
    <text evidence="6">The sequence shown here is derived from an EMBL/GenBank/DDBJ whole genome shotgun (WGS) entry which is preliminary data.</text>
</comment>
<dbReference type="AlphaFoldDB" id="A0A4R2AMB9"/>
<feature type="region of interest" description="Disordered" evidence="1">
    <location>
        <begin position="73"/>
        <end position="104"/>
    </location>
</feature>
<feature type="domain" description="Transposase IS66 central" evidence="2">
    <location>
        <begin position="179"/>
        <end position="470"/>
    </location>
</feature>
<dbReference type="InterPro" id="IPR024474">
    <property type="entry name" value="Znf_dom_IS66"/>
</dbReference>
<organism evidence="6 7">
    <name type="scientific">Sinorhizobium americanum</name>
    <dbReference type="NCBI Taxonomy" id="194963"/>
    <lineage>
        <taxon>Bacteria</taxon>
        <taxon>Pseudomonadati</taxon>
        <taxon>Pseudomonadota</taxon>
        <taxon>Alphaproteobacteria</taxon>
        <taxon>Hyphomicrobiales</taxon>
        <taxon>Rhizobiaceae</taxon>
        <taxon>Sinorhizobium/Ensifer group</taxon>
        <taxon>Sinorhizobium</taxon>
    </lineage>
</organism>
<gene>
    <name evidence="6" type="ORF">EV184_1551</name>
</gene>
<dbReference type="Pfam" id="PF03050">
    <property type="entry name" value="DDE_Tnp_IS66"/>
    <property type="match status" value="1"/>
</dbReference>
<dbReference type="EMBL" id="SLVU01000055">
    <property type="protein sequence ID" value="TCN14707.1"/>
    <property type="molecule type" value="Genomic_DNA"/>
</dbReference>
<dbReference type="Proteomes" id="UP000295043">
    <property type="component" value="Unassembled WGS sequence"/>
</dbReference>
<name>A0A4R2AMB9_9HYPH</name>
<evidence type="ECO:0000259" key="5">
    <source>
        <dbReference type="Pfam" id="PF13817"/>
    </source>
</evidence>
<reference evidence="6 7" key="1">
    <citation type="submission" date="2019-03" db="EMBL/GenBank/DDBJ databases">
        <title>Genomic Encyclopedia of Type Strains, Phase IV (KMG-V): Genome sequencing to study the core and pangenomes of soil and plant-associated prokaryotes.</title>
        <authorList>
            <person name="Whitman W."/>
        </authorList>
    </citation>
    <scope>NUCLEOTIDE SEQUENCE [LARGE SCALE GENOMIC DNA]</scope>
    <source>
        <strain evidence="6 7">23C40</strain>
    </source>
</reference>
<sequence>MSLAASDPLAELEELRALTAQLQAELYAKNLYIEKLKAQLATLKRARFGRSSEKLDRLIEQLELTITDLEESEAQADVEQAQDRSSVSPPAVAAKTKSPLGRKPLPAHLPSETITHPPVCSCPKCGGTVFSKIGTDEREVLEYVPSHFKRVVHLRPKMSCRACETIVQAPMPSLPIERGRPGPNLLAHVLVSKYCDHLPLHRQSDIYAREGIDLDRSTLAGWVGAMAALLKILSDRIGAHVRAGETVHADDTPVPVLDPGRGKTKTGRLWTVVRDERPWGSTAPPAAFYAYSQDRKGERAHQLLSECRGFLHADAYAGFDKLYEPDELTGQTRLTQVTCWAHARRDLYNEFLRNRSPAAERALNLISDLFAIEAEVNGSDPQMRFATRQARSLPVLETLKRHLDTTLARISGKSEFAKAIRYITSRWQAFTVYATDGRLEMSNNAAERAIRPLALGRKNYLFSGSDAGGERAAVIYTIIETCKMGGINPQVYLADIINRIADHPANRIDELLPWKWSPQS</sequence>
<feature type="domain" description="Transposase IS66 C-terminal" evidence="5">
    <location>
        <begin position="477"/>
        <end position="514"/>
    </location>
</feature>
<evidence type="ECO:0000259" key="3">
    <source>
        <dbReference type="Pfam" id="PF13005"/>
    </source>
</evidence>
<dbReference type="Pfam" id="PF13005">
    <property type="entry name" value="zf-IS66"/>
    <property type="match status" value="1"/>
</dbReference>